<dbReference type="Pfam" id="PF04511">
    <property type="entry name" value="DER1"/>
    <property type="match status" value="1"/>
</dbReference>
<evidence type="ECO:0000256" key="6">
    <source>
        <dbReference type="ARBA" id="ARBA00023136"/>
    </source>
</evidence>
<dbReference type="InterPro" id="IPR007599">
    <property type="entry name" value="DER1"/>
</dbReference>
<feature type="transmembrane region" description="Helical" evidence="7">
    <location>
        <begin position="32"/>
        <end position="56"/>
    </location>
</feature>
<feature type="transmembrane region" description="Helical" evidence="7">
    <location>
        <begin position="111"/>
        <end position="142"/>
    </location>
</feature>
<organism evidence="8 9">
    <name type="scientific">Extremus antarcticus</name>
    <dbReference type="NCBI Taxonomy" id="702011"/>
    <lineage>
        <taxon>Eukaryota</taxon>
        <taxon>Fungi</taxon>
        <taxon>Dikarya</taxon>
        <taxon>Ascomycota</taxon>
        <taxon>Pezizomycotina</taxon>
        <taxon>Dothideomycetes</taxon>
        <taxon>Dothideomycetidae</taxon>
        <taxon>Mycosphaerellales</taxon>
        <taxon>Extremaceae</taxon>
        <taxon>Extremus</taxon>
    </lineage>
</organism>
<dbReference type="GO" id="GO:0005789">
    <property type="term" value="C:endoplasmic reticulum membrane"/>
    <property type="evidence" value="ECO:0007669"/>
    <property type="project" value="UniProtKB-SubCell"/>
</dbReference>
<dbReference type="SUPFAM" id="SSF144091">
    <property type="entry name" value="Rhomboid-like"/>
    <property type="match status" value="1"/>
</dbReference>
<protein>
    <recommendedName>
        <fullName evidence="7">Derlin</fullName>
    </recommendedName>
</protein>
<evidence type="ECO:0000256" key="1">
    <source>
        <dbReference type="ARBA" id="ARBA00004477"/>
    </source>
</evidence>
<dbReference type="EMBL" id="JAWDJX010000044">
    <property type="protein sequence ID" value="KAK3048879.1"/>
    <property type="molecule type" value="Genomic_DNA"/>
</dbReference>
<comment type="caution">
    <text evidence="8">The sequence shown here is derived from an EMBL/GenBank/DDBJ whole genome shotgun (WGS) entry which is preliminary data.</text>
</comment>
<dbReference type="InterPro" id="IPR035952">
    <property type="entry name" value="Rhomboid-like_sf"/>
</dbReference>
<accession>A0AAJ0G5Z3</accession>
<proteinExistence type="inferred from homology"/>
<dbReference type="PANTHER" id="PTHR11009">
    <property type="entry name" value="DER1-LIKE PROTEIN, DERLIN"/>
    <property type="match status" value="1"/>
</dbReference>
<dbReference type="AlphaFoldDB" id="A0AAJ0G5Z3"/>
<sequence>MAAMLGGGGDGGALGGLPIEQWWYEMPPCTRWWTTATVVTGVLVQCQILTPFQLFYSFRAVFNKQQYWRLLSTFVYFGPLSLNLLFHIFFIQRYARMLEESAASLAHFSWLLFYASTTLLCIAPLFNQAFLGTTLSSTLVYIWSRRNPDVRLSFLGLLTFKAPWLPWVLIAFNVVLHGHWPKDELCGIVVGHIWYFFNDIYPSTHNGSRPMDPPQWWIRLFERGALPTPDTDVQAAAINRDVAQPAVPDRAPSFRHAQKPCAKVMSRAHYAPPEFMLTSDTYKP</sequence>
<evidence type="ECO:0000256" key="5">
    <source>
        <dbReference type="ARBA" id="ARBA00022989"/>
    </source>
</evidence>
<name>A0AAJ0G5Z3_9PEZI</name>
<feature type="transmembrane region" description="Helical" evidence="7">
    <location>
        <begin position="154"/>
        <end position="176"/>
    </location>
</feature>
<evidence type="ECO:0000313" key="8">
    <source>
        <dbReference type="EMBL" id="KAK3048879.1"/>
    </source>
</evidence>
<keyword evidence="3 7" id="KW-0812">Transmembrane</keyword>
<keyword evidence="6 7" id="KW-0472">Membrane</keyword>
<dbReference type="GO" id="GO:0006950">
    <property type="term" value="P:response to stress"/>
    <property type="evidence" value="ECO:0007669"/>
    <property type="project" value="UniProtKB-ARBA"/>
</dbReference>
<keyword evidence="5 7" id="KW-1133">Transmembrane helix</keyword>
<evidence type="ECO:0000256" key="2">
    <source>
        <dbReference type="ARBA" id="ARBA00008917"/>
    </source>
</evidence>
<comment type="subcellular location">
    <subcellularLocation>
        <location evidence="1 7">Endoplasmic reticulum membrane</location>
        <topology evidence="1 7">Multi-pass membrane protein</topology>
    </subcellularLocation>
</comment>
<keyword evidence="9" id="KW-1185">Reference proteome</keyword>
<comment type="function">
    <text evidence="7">May be involved in the degradation of misfolded endoplasmic reticulum (ER) luminal proteins.</text>
</comment>
<evidence type="ECO:0000256" key="7">
    <source>
        <dbReference type="RuleBase" id="RU363059"/>
    </source>
</evidence>
<keyword evidence="4 7" id="KW-0256">Endoplasmic reticulum</keyword>
<reference evidence="8" key="1">
    <citation type="submission" date="2023-04" db="EMBL/GenBank/DDBJ databases">
        <title>Black Yeasts Isolated from many extreme environments.</title>
        <authorList>
            <person name="Coleine C."/>
            <person name="Stajich J.E."/>
            <person name="Selbmann L."/>
        </authorList>
    </citation>
    <scope>NUCLEOTIDE SEQUENCE</scope>
    <source>
        <strain evidence="8">CCFEE 5312</strain>
    </source>
</reference>
<evidence type="ECO:0000256" key="3">
    <source>
        <dbReference type="ARBA" id="ARBA00022692"/>
    </source>
</evidence>
<evidence type="ECO:0000313" key="9">
    <source>
        <dbReference type="Proteomes" id="UP001271007"/>
    </source>
</evidence>
<gene>
    <name evidence="8" type="ORF">LTR09_009774</name>
</gene>
<dbReference type="Proteomes" id="UP001271007">
    <property type="component" value="Unassembled WGS sequence"/>
</dbReference>
<evidence type="ECO:0000256" key="4">
    <source>
        <dbReference type="ARBA" id="ARBA00022824"/>
    </source>
</evidence>
<comment type="similarity">
    <text evidence="2 7">Belongs to the derlin family.</text>
</comment>
<feature type="transmembrane region" description="Helical" evidence="7">
    <location>
        <begin position="68"/>
        <end position="91"/>
    </location>
</feature>